<evidence type="ECO:0000313" key="2">
    <source>
        <dbReference type="Proteomes" id="UP000887574"/>
    </source>
</evidence>
<dbReference type="GO" id="GO:0046677">
    <property type="term" value="P:response to antibiotic"/>
    <property type="evidence" value="ECO:0007669"/>
    <property type="project" value="InterPro"/>
</dbReference>
<sequence length="654" mass="74278">MKSYSKILLQTAVIDIIYLTVSSTVIQVIYVDSGVALILQYGFFSPSDNSGSTIMFIVYITITVFSHWALPVQFIYRYLTLCRNIQRSLDMLTSNRTKEFYSQISVALVVQAFVPIISALFPSCFILAAVLLNNEGTDLLSLSTTFLLSWAPVITPFSTIMIVKPYRSVFLMRLKKINITVPEAFSESYAVTNNQLIAITYVGPLKMPSKSSSSEAEFLRNQAILSGQIADAAEPLPALEDANFARVLTDLLTEKWCVWARAHMDLMSSTKPELPSQNISFKTTDSHLLQWKADWPDAAAVNRYIRHWPGIKKTRPYFQRFPTWMWRNTEVADLVHWLHDYILDPSRRAGFFGLDMYKSRPQAAEIARHRYGCLTPWEEEPANYGRAVLLGYKTCEKGIVKQCEELLGKELDYSLQTTITLHRSSTLSATMRLERSWHDHWSGIGTENRLLEHWLHRWTLRLDRWRISLETSAGRQASTLERDHCFGNRAPNHQLELIALASRHSCRTGEAYPFMLDIYSDTPLVAELAPPLDCFGFFSSSLLPHCFVSGGLDSMQYYSLSSLLPSFVIRTVGKGTGVSGSNKFWREYRCQRFSIALDSAIFGMTLDFALDLYSGLHWYAAEAFDFCSSTFAGLFTGFPLCFEYCLFGFTVAVV</sequence>
<dbReference type="Proteomes" id="UP000887574">
    <property type="component" value="Unplaced"/>
</dbReference>
<dbReference type="WBParaSite" id="jg26313">
    <property type="protein sequence ID" value="jg26313"/>
    <property type="gene ID" value="jg26313"/>
</dbReference>
<reference evidence="3" key="1">
    <citation type="submission" date="2022-11" db="UniProtKB">
        <authorList>
            <consortium name="WormBaseParasite"/>
        </authorList>
    </citation>
    <scope>IDENTIFICATION</scope>
</reference>
<feature type="transmembrane region" description="Helical" evidence="1">
    <location>
        <begin position="139"/>
        <end position="163"/>
    </location>
</feature>
<keyword evidence="1" id="KW-0472">Membrane</keyword>
<feature type="transmembrane region" description="Helical" evidence="1">
    <location>
        <begin position="593"/>
        <end position="610"/>
    </location>
</feature>
<dbReference type="InterPro" id="IPR052036">
    <property type="entry name" value="Hydrolase/PRTase-associated"/>
</dbReference>
<dbReference type="Pfam" id="PF05139">
    <property type="entry name" value="Erythro_esteras"/>
    <property type="match status" value="1"/>
</dbReference>
<dbReference type="SUPFAM" id="SSF159501">
    <property type="entry name" value="EreA/ChaN-like"/>
    <property type="match status" value="1"/>
</dbReference>
<dbReference type="Pfam" id="PF10326">
    <property type="entry name" value="7TM_GPCR_Str"/>
    <property type="match status" value="2"/>
</dbReference>
<name>A0A915E570_9BILA</name>
<feature type="transmembrane region" description="Helical" evidence="1">
    <location>
        <begin position="630"/>
        <end position="653"/>
    </location>
</feature>
<protein>
    <submittedName>
        <fullName evidence="3">Uncharacterized protein</fullName>
    </submittedName>
</protein>
<organism evidence="2 3">
    <name type="scientific">Ditylenchus dipsaci</name>
    <dbReference type="NCBI Taxonomy" id="166011"/>
    <lineage>
        <taxon>Eukaryota</taxon>
        <taxon>Metazoa</taxon>
        <taxon>Ecdysozoa</taxon>
        <taxon>Nematoda</taxon>
        <taxon>Chromadorea</taxon>
        <taxon>Rhabditida</taxon>
        <taxon>Tylenchina</taxon>
        <taxon>Tylenchomorpha</taxon>
        <taxon>Sphaerularioidea</taxon>
        <taxon>Anguinidae</taxon>
        <taxon>Anguininae</taxon>
        <taxon>Ditylenchus</taxon>
    </lineage>
</organism>
<keyword evidence="1" id="KW-1133">Transmembrane helix</keyword>
<keyword evidence="1" id="KW-0812">Transmembrane</keyword>
<accession>A0A915E570</accession>
<feature type="transmembrane region" description="Helical" evidence="1">
    <location>
        <begin position="100"/>
        <end position="133"/>
    </location>
</feature>
<keyword evidence="2" id="KW-1185">Reference proteome</keyword>
<feature type="transmembrane region" description="Helical" evidence="1">
    <location>
        <begin position="56"/>
        <end position="79"/>
    </location>
</feature>
<dbReference type="Gene3D" id="3.30.1870.10">
    <property type="entry name" value="EreA-like, domain 2"/>
    <property type="match status" value="1"/>
</dbReference>
<dbReference type="InterPro" id="IPR007815">
    <property type="entry name" value="Emycin_Estase"/>
</dbReference>
<dbReference type="AlphaFoldDB" id="A0A915E570"/>
<evidence type="ECO:0000256" key="1">
    <source>
        <dbReference type="SAM" id="Phobius"/>
    </source>
</evidence>
<feature type="transmembrane region" description="Helical" evidence="1">
    <location>
        <begin position="12"/>
        <end position="44"/>
    </location>
</feature>
<dbReference type="PANTHER" id="PTHR31299:SF0">
    <property type="entry name" value="ESTERASE, PUTATIVE (AFU_ORTHOLOGUE AFUA_1G05850)-RELATED"/>
    <property type="match status" value="1"/>
</dbReference>
<evidence type="ECO:0000313" key="3">
    <source>
        <dbReference type="WBParaSite" id="jg26313"/>
    </source>
</evidence>
<dbReference type="InterPro" id="IPR019428">
    <property type="entry name" value="7TM_GPCR_serpentine_rcpt_Str"/>
</dbReference>
<proteinExistence type="predicted"/>
<dbReference type="PANTHER" id="PTHR31299">
    <property type="entry name" value="ESTERASE, PUTATIVE (AFU_ORTHOLOGUE AFUA_1G05850)-RELATED"/>
    <property type="match status" value="1"/>
</dbReference>